<reference evidence="1 2" key="1">
    <citation type="submission" date="2016-10" db="EMBL/GenBank/DDBJ databases">
        <authorList>
            <person name="de Groot N.N."/>
        </authorList>
    </citation>
    <scope>NUCLEOTIDE SEQUENCE [LARGE SCALE GENOMIC DNA]</scope>
    <source>
        <strain evidence="1 2">CGMCC 1.11030</strain>
    </source>
</reference>
<dbReference type="AlphaFoldDB" id="A0A1I3PSU4"/>
<keyword evidence="2" id="KW-1185">Reference proteome</keyword>
<evidence type="ECO:0000313" key="2">
    <source>
        <dbReference type="Proteomes" id="UP000199377"/>
    </source>
</evidence>
<name>A0A1I3PSU4_9RHOB</name>
<organism evidence="1 2">
    <name type="scientific">Albimonas pacifica</name>
    <dbReference type="NCBI Taxonomy" id="1114924"/>
    <lineage>
        <taxon>Bacteria</taxon>
        <taxon>Pseudomonadati</taxon>
        <taxon>Pseudomonadota</taxon>
        <taxon>Alphaproteobacteria</taxon>
        <taxon>Rhodobacterales</taxon>
        <taxon>Paracoccaceae</taxon>
        <taxon>Albimonas</taxon>
    </lineage>
</organism>
<dbReference type="Pfam" id="PF10134">
    <property type="entry name" value="RPA"/>
    <property type="match status" value="1"/>
</dbReference>
<dbReference type="EMBL" id="FOQH01000020">
    <property type="protein sequence ID" value="SFJ24452.1"/>
    <property type="molecule type" value="Genomic_DNA"/>
</dbReference>
<dbReference type="OrthoDB" id="581589at2"/>
<protein>
    <submittedName>
        <fullName evidence="1">Replication initiator protein A</fullName>
    </submittedName>
</protein>
<dbReference type="STRING" id="1114924.SAMN05216258_12017"/>
<accession>A0A1I3PSU4</accession>
<gene>
    <name evidence="1" type="ORF">SAMN05216258_12017</name>
</gene>
<dbReference type="RefSeq" id="WP_092866060.1">
    <property type="nucleotide sequence ID" value="NZ_FOQH01000020.1"/>
</dbReference>
<dbReference type="Proteomes" id="UP000199377">
    <property type="component" value="Unassembled WGS sequence"/>
</dbReference>
<proteinExistence type="predicted"/>
<sequence length="348" mass="39877">MTAPAIPAATSPLDPDRYPQGDFFICDILDAAPKGDMAPMEHPIFSLSTRPERRRRRYENGRNWIEVRPSDEGLATIHDRDVLIFCISQLVAAMNEGREPSRYVRFNASDLLRATNRAGGGAGYERLQAAFARLQGTQIVTNIVTGGQEITTAFSLIDQVRIVRRTEGGRMVEVEAKLSDWTWNAIRAHEVLTLHRDYFRLRRPLERRVYEIARKHCGLQPEWRISLGKLHLKCGSASDLRVFRQQVSRIAAADAEHGHMPDYAVELAENDMVIFRLRRDAPVFEVEVGRLTPETYHEARALAPGWDAYALEAEWRRWCEGEEIEPRNPDRHYLKFCASWAEKRGRPS</sequence>
<dbReference type="InterPro" id="IPR018777">
    <property type="entry name" value="Replication_initiator_prot_A"/>
</dbReference>
<evidence type="ECO:0000313" key="1">
    <source>
        <dbReference type="EMBL" id="SFJ24452.1"/>
    </source>
</evidence>